<dbReference type="GO" id="GO:0045944">
    <property type="term" value="P:positive regulation of transcription by RNA polymerase II"/>
    <property type="evidence" value="ECO:0007669"/>
    <property type="project" value="UniProtKB-ARBA"/>
</dbReference>
<evidence type="ECO:0000259" key="7">
    <source>
        <dbReference type="PROSITE" id="PS50157"/>
    </source>
</evidence>
<dbReference type="GO" id="GO:0000976">
    <property type="term" value="F:transcription cis-regulatory region binding"/>
    <property type="evidence" value="ECO:0007669"/>
    <property type="project" value="UniProtKB-ARBA"/>
</dbReference>
<dbReference type="GO" id="GO:0000981">
    <property type="term" value="F:DNA-binding transcription factor activity, RNA polymerase II-specific"/>
    <property type="evidence" value="ECO:0007669"/>
    <property type="project" value="UniProtKB-ARBA"/>
</dbReference>
<dbReference type="Pfam" id="PF00096">
    <property type="entry name" value="zf-C2H2"/>
    <property type="match status" value="1"/>
</dbReference>
<dbReference type="GeneID" id="59343068"/>
<dbReference type="AlphaFoldDB" id="A0A8H6T4X8"/>
<evidence type="ECO:0000256" key="2">
    <source>
        <dbReference type="ARBA" id="ARBA00022737"/>
    </source>
</evidence>
<proteinExistence type="predicted"/>
<evidence type="ECO:0000256" key="6">
    <source>
        <dbReference type="SAM" id="MobiDB-lite"/>
    </source>
</evidence>
<dbReference type="SUPFAM" id="SSF57667">
    <property type="entry name" value="beta-beta-alpha zinc fingers"/>
    <property type="match status" value="1"/>
</dbReference>
<dbReference type="Proteomes" id="UP000636479">
    <property type="component" value="Unassembled WGS sequence"/>
</dbReference>
<feature type="compositionally biased region" description="Polar residues" evidence="6">
    <location>
        <begin position="273"/>
        <end position="301"/>
    </location>
</feature>
<feature type="compositionally biased region" description="Low complexity" evidence="6">
    <location>
        <begin position="31"/>
        <end position="50"/>
    </location>
</feature>
<dbReference type="GO" id="GO:0005634">
    <property type="term" value="C:nucleus"/>
    <property type="evidence" value="ECO:0007669"/>
    <property type="project" value="UniProtKB-ARBA"/>
</dbReference>
<name>A0A8H6T4X8_9AGAR</name>
<dbReference type="Gene3D" id="3.30.160.60">
    <property type="entry name" value="Classic Zinc Finger"/>
    <property type="match status" value="2"/>
</dbReference>
<protein>
    <submittedName>
        <fullName evidence="8">INO80 complex subunit 1</fullName>
    </submittedName>
</protein>
<dbReference type="PANTHER" id="PTHR19818:SF137">
    <property type="entry name" value="INO80 COMPLEX SUBUNIT 1"/>
    <property type="match status" value="1"/>
</dbReference>
<feature type="region of interest" description="Disordered" evidence="6">
    <location>
        <begin position="1"/>
        <end position="69"/>
    </location>
</feature>
<keyword evidence="1" id="KW-0479">Metal-binding</keyword>
<dbReference type="InterPro" id="IPR036236">
    <property type="entry name" value="Znf_C2H2_sf"/>
</dbReference>
<dbReference type="RefSeq" id="XP_037223437.1">
    <property type="nucleotide sequence ID" value="XM_037360552.1"/>
</dbReference>
<evidence type="ECO:0000256" key="1">
    <source>
        <dbReference type="ARBA" id="ARBA00022723"/>
    </source>
</evidence>
<keyword evidence="2" id="KW-0677">Repeat</keyword>
<keyword evidence="3 5" id="KW-0863">Zinc-finger</keyword>
<dbReference type="PROSITE" id="PS50157">
    <property type="entry name" value="ZINC_FINGER_C2H2_2"/>
    <property type="match status" value="3"/>
</dbReference>
<feature type="domain" description="C2H2-type" evidence="7">
    <location>
        <begin position="120"/>
        <end position="147"/>
    </location>
</feature>
<keyword evidence="4" id="KW-0862">Zinc</keyword>
<feature type="compositionally biased region" description="Pro residues" evidence="6">
    <location>
        <begin position="191"/>
        <end position="208"/>
    </location>
</feature>
<dbReference type="Pfam" id="PF23561">
    <property type="entry name" value="zf-C2H2_15"/>
    <property type="match status" value="1"/>
</dbReference>
<evidence type="ECO:0000256" key="3">
    <source>
        <dbReference type="ARBA" id="ARBA00022771"/>
    </source>
</evidence>
<reference evidence="8" key="1">
    <citation type="submission" date="2020-05" db="EMBL/GenBank/DDBJ databases">
        <title>Mycena genomes resolve the evolution of fungal bioluminescence.</title>
        <authorList>
            <person name="Tsai I.J."/>
        </authorList>
    </citation>
    <scope>NUCLEOTIDE SEQUENCE</scope>
    <source>
        <strain evidence="8">171206Taipei</strain>
    </source>
</reference>
<evidence type="ECO:0000256" key="5">
    <source>
        <dbReference type="PROSITE-ProRule" id="PRU00042"/>
    </source>
</evidence>
<accession>A0A8H6T4X8</accession>
<feature type="compositionally biased region" description="Polar residues" evidence="6">
    <location>
        <begin position="1"/>
        <end position="24"/>
    </location>
</feature>
<feature type="compositionally biased region" description="Acidic residues" evidence="6">
    <location>
        <begin position="51"/>
        <end position="60"/>
    </location>
</feature>
<feature type="compositionally biased region" description="Basic and acidic residues" evidence="6">
    <location>
        <begin position="229"/>
        <end position="241"/>
    </location>
</feature>
<evidence type="ECO:0000313" key="9">
    <source>
        <dbReference type="Proteomes" id="UP000636479"/>
    </source>
</evidence>
<dbReference type="EMBL" id="JACAZF010000003">
    <property type="protein sequence ID" value="KAF7309987.1"/>
    <property type="molecule type" value="Genomic_DNA"/>
</dbReference>
<dbReference type="GO" id="GO:0008270">
    <property type="term" value="F:zinc ion binding"/>
    <property type="evidence" value="ECO:0007669"/>
    <property type="project" value="UniProtKB-KW"/>
</dbReference>
<dbReference type="FunFam" id="3.30.160.60:FF:000201">
    <property type="entry name" value="C2H2 finger domain protein (Gli3)"/>
    <property type="match status" value="1"/>
</dbReference>
<sequence>MSLTPTTFSLVGARSTSRSGTPASNAGVPTGSEFRASASSRSGSVVVVSDISDEDDEESPPDTPASYNGMSQFHAFRENLDSVVCEWNDCGEVFMYLPPLIEHMSAHIGMNKPSYCCEWTSCARRGMTQTSRFALIAHMRSHTGEKPFMCARPECDKSFTRSDALAKHMRQQHNVEPPNTGRLRKTKYPRIQPPLPPPPPQPHTPPTEPVFTSFKLPGQPDVNEQQEAENQKELEEKKKTVLTDSTTRTRSRSGRTRDPPDETMEGQAPPPTQSGSSTPATQPATEGPSMTNSNGTPNGQIPQFEISMDNLNPGTEWPRPGYPPLSPLPEGVRTPPWLTYPDDNNATDPLPPRLRSRVDPDNFKIDGHSTSKVMYLITKAKHQYALQRHDELRNELYAVRAELSYYESEKEIALNNLMREYFGPRAEHLIEAVPLPPSALRPEVQPTDIFNNSTAALNAANMLSNYRPWSSQPTTS</sequence>
<evidence type="ECO:0000256" key="4">
    <source>
        <dbReference type="ARBA" id="ARBA00022833"/>
    </source>
</evidence>
<dbReference type="InterPro" id="IPR056436">
    <property type="entry name" value="Znf-C2H2_ZIC1-5/GLI1-3-like"/>
</dbReference>
<keyword evidence="9" id="KW-1185">Reference proteome</keyword>
<feature type="domain" description="C2H2-type" evidence="7">
    <location>
        <begin position="148"/>
        <end position="178"/>
    </location>
</feature>
<feature type="region of interest" description="Disordered" evidence="6">
    <location>
        <begin position="169"/>
        <end position="361"/>
    </location>
</feature>
<comment type="caution">
    <text evidence="8">The sequence shown here is derived from an EMBL/GenBank/DDBJ whole genome shotgun (WGS) entry which is preliminary data.</text>
</comment>
<dbReference type="OrthoDB" id="3437960at2759"/>
<dbReference type="InterPro" id="IPR050329">
    <property type="entry name" value="GLI_C2H2-zinc-finger"/>
</dbReference>
<dbReference type="InterPro" id="IPR013087">
    <property type="entry name" value="Znf_C2H2_type"/>
</dbReference>
<dbReference type="PROSITE" id="PS00028">
    <property type="entry name" value="ZINC_FINGER_C2H2_1"/>
    <property type="match status" value="2"/>
</dbReference>
<gene>
    <name evidence="8" type="ORF">MIND_00371500</name>
</gene>
<organism evidence="8 9">
    <name type="scientific">Mycena indigotica</name>
    <dbReference type="NCBI Taxonomy" id="2126181"/>
    <lineage>
        <taxon>Eukaryota</taxon>
        <taxon>Fungi</taxon>
        <taxon>Dikarya</taxon>
        <taxon>Basidiomycota</taxon>
        <taxon>Agaricomycotina</taxon>
        <taxon>Agaricomycetes</taxon>
        <taxon>Agaricomycetidae</taxon>
        <taxon>Agaricales</taxon>
        <taxon>Marasmiineae</taxon>
        <taxon>Mycenaceae</taxon>
        <taxon>Mycena</taxon>
    </lineage>
</organism>
<dbReference type="PANTHER" id="PTHR19818">
    <property type="entry name" value="ZINC FINGER PROTEIN ZIC AND GLI"/>
    <property type="match status" value="1"/>
</dbReference>
<dbReference type="SMART" id="SM00355">
    <property type="entry name" value="ZnF_C2H2"/>
    <property type="match status" value="3"/>
</dbReference>
<evidence type="ECO:0000313" key="8">
    <source>
        <dbReference type="EMBL" id="KAF7309987.1"/>
    </source>
</evidence>
<feature type="domain" description="C2H2-type" evidence="7">
    <location>
        <begin position="83"/>
        <end position="112"/>
    </location>
</feature>